<dbReference type="eggNOG" id="COG4313">
    <property type="taxonomic scope" value="Bacteria"/>
</dbReference>
<dbReference type="SUPFAM" id="SSF56935">
    <property type="entry name" value="Porins"/>
    <property type="match status" value="1"/>
</dbReference>
<accession>A0A010RUT6</accession>
<reference evidence="2 3" key="1">
    <citation type="journal article" date="2011" name="J. Bacteriol.">
        <title>Draft genome sequence of the polycyclic aromatic hydrocarbon-degrading, genetically engineered bioluminescent bioreporter Pseudomonas fluorescens HK44.</title>
        <authorList>
            <person name="Chauhan A."/>
            <person name="Layton A.C."/>
            <person name="Williams D.E."/>
            <person name="Smartt A.E."/>
            <person name="Ripp S."/>
            <person name="Karpinets T.V."/>
            <person name="Brown S.D."/>
            <person name="Sayler G.S."/>
        </authorList>
    </citation>
    <scope>NUCLEOTIDE SEQUENCE [LARGE SCALE GENOMIC DNA]</scope>
    <source>
        <strain evidence="2 3">HK44</strain>
    </source>
</reference>
<dbReference type="HOGENOM" id="CLU_066206_2_1_6"/>
<evidence type="ECO:0000313" key="2">
    <source>
        <dbReference type="EMBL" id="EXF96061.1"/>
    </source>
</evidence>
<dbReference type="Proteomes" id="UP000022611">
    <property type="component" value="Unassembled WGS sequence"/>
</dbReference>
<feature type="signal peptide" evidence="1">
    <location>
        <begin position="1"/>
        <end position="25"/>
    </location>
</feature>
<feature type="chain" id="PRO_5001456173" evidence="1">
    <location>
        <begin position="26"/>
        <end position="304"/>
    </location>
</feature>
<evidence type="ECO:0000313" key="3">
    <source>
        <dbReference type="Proteomes" id="UP000022611"/>
    </source>
</evidence>
<gene>
    <name evidence="2" type="ORF">HK44_022300</name>
</gene>
<proteinExistence type="predicted"/>
<dbReference type="PATRIC" id="fig|1042209.11.peg.997"/>
<dbReference type="Pfam" id="PF13557">
    <property type="entry name" value="Phenol_MetA_deg"/>
    <property type="match status" value="1"/>
</dbReference>
<evidence type="ECO:0000256" key="1">
    <source>
        <dbReference type="SAM" id="SignalP"/>
    </source>
</evidence>
<dbReference type="EMBL" id="AFOY02000004">
    <property type="protein sequence ID" value="EXF96061.1"/>
    <property type="molecule type" value="Genomic_DNA"/>
</dbReference>
<protein>
    <submittedName>
        <fullName evidence="2">Signal peptide protein</fullName>
    </submittedName>
</protein>
<keyword evidence="1" id="KW-0732">Signal</keyword>
<organism evidence="2 3">
    <name type="scientific">Pseudomonas fluorescens HK44</name>
    <dbReference type="NCBI Taxonomy" id="1042209"/>
    <lineage>
        <taxon>Bacteria</taxon>
        <taxon>Pseudomonadati</taxon>
        <taxon>Pseudomonadota</taxon>
        <taxon>Gammaproteobacteria</taxon>
        <taxon>Pseudomonadales</taxon>
        <taxon>Pseudomonadaceae</taxon>
        <taxon>Pseudomonas</taxon>
    </lineage>
</organism>
<dbReference type="InterPro" id="IPR025737">
    <property type="entry name" value="FApF"/>
</dbReference>
<dbReference type="AlphaFoldDB" id="A0A010RUT6"/>
<name>A0A010RUT6_PSEFL</name>
<dbReference type="RefSeq" id="WP_019689398.1">
    <property type="nucleotide sequence ID" value="NZ_AFOY02000004.1"/>
</dbReference>
<comment type="caution">
    <text evidence="2">The sequence shown here is derived from an EMBL/GenBank/DDBJ whole genome shotgun (WGS) entry which is preliminary data.</text>
</comment>
<sequence length="304" mass="33661">MTRIITFCRVFFALLVLCQTSFSIASENGGTNWPLGVNTVVPAILIPPGATELYSYTAYYSADSFRGNDGKSSLPDFKLDVFVQALRVVHTWDVKTESGVGFSSGAILSGGRNSLEVAGLKDHKSGFNQIYLTPLYLTWSPTPELHLLTGFSAFIPLGNYDRKDLVNTTSNYASYVQEFGLTWLPTPAWEFSASPTFSFNQKNDDTNYKSGNIFNVDFNVGYRLPMNPNWQVGLAGHYTKQFTDDQFDGHDVPGGNRLSKVGIGPQAIYYFNPATAVVFKWLTETSVKNGPKGNSLWFEFALPL</sequence>